<dbReference type="Pfam" id="PF14111">
    <property type="entry name" value="DUF4283"/>
    <property type="match status" value="1"/>
</dbReference>
<proteinExistence type="predicted"/>
<dbReference type="OrthoDB" id="994333at2759"/>
<gene>
    <name evidence="2" type="ORF">Goshw_023570</name>
</gene>
<dbReference type="PANTHER" id="PTHR31286">
    <property type="entry name" value="GLYCINE-RICH CELL WALL STRUCTURAL PROTEIN 1.8-LIKE"/>
    <property type="match status" value="1"/>
</dbReference>
<dbReference type="AlphaFoldDB" id="A0A7J9LBT6"/>
<dbReference type="PANTHER" id="PTHR31286:SF173">
    <property type="entry name" value="DUF4283 DOMAIN-CONTAINING PROTEIN"/>
    <property type="match status" value="1"/>
</dbReference>
<dbReference type="Proteomes" id="UP000593576">
    <property type="component" value="Unassembled WGS sequence"/>
</dbReference>
<organism evidence="2 3">
    <name type="scientific">Gossypium schwendimanii</name>
    <name type="common">Cotton</name>
    <dbReference type="NCBI Taxonomy" id="34291"/>
    <lineage>
        <taxon>Eukaryota</taxon>
        <taxon>Viridiplantae</taxon>
        <taxon>Streptophyta</taxon>
        <taxon>Embryophyta</taxon>
        <taxon>Tracheophyta</taxon>
        <taxon>Spermatophyta</taxon>
        <taxon>Magnoliopsida</taxon>
        <taxon>eudicotyledons</taxon>
        <taxon>Gunneridae</taxon>
        <taxon>Pentapetalae</taxon>
        <taxon>rosids</taxon>
        <taxon>malvids</taxon>
        <taxon>Malvales</taxon>
        <taxon>Malvaceae</taxon>
        <taxon>Malvoideae</taxon>
        <taxon>Gossypium</taxon>
    </lineage>
</organism>
<reference evidence="2 3" key="1">
    <citation type="journal article" date="2019" name="Genome Biol. Evol.">
        <title>Insights into the evolution of the New World diploid cottons (Gossypium, subgenus Houzingenia) based on genome sequencing.</title>
        <authorList>
            <person name="Grover C.E."/>
            <person name="Arick M.A. 2nd"/>
            <person name="Thrash A."/>
            <person name="Conover J.L."/>
            <person name="Sanders W.S."/>
            <person name="Peterson D.G."/>
            <person name="Frelichowski J.E."/>
            <person name="Scheffler J.A."/>
            <person name="Scheffler B.E."/>
            <person name="Wendel J.F."/>
        </authorList>
    </citation>
    <scope>NUCLEOTIDE SEQUENCE [LARGE SCALE GENOMIC DNA]</scope>
    <source>
        <strain evidence="2">1</strain>
        <tissue evidence="2">Leaf</tissue>
    </source>
</reference>
<dbReference type="EMBL" id="JABFAF010000005">
    <property type="protein sequence ID" value="MBA0856117.1"/>
    <property type="molecule type" value="Genomic_DNA"/>
</dbReference>
<accession>A0A7J9LBT6</accession>
<sequence>MSSLCENSGSNIPSVEELIPKKVRFRDKYEDVRSDMMIDLASSQLIYWKDKLVGHSVKVALNGQEEKEDFDILEGDIKKSFVNGMPSISFSNRIHQILIQGIDNTVILKLLGRNIGFSILQNKIYSLWKPSTPIHMMDIENGYFLVQFQNKLDCERALSEEIGETVGKVVKSDMNTDSRVRGCFARMAIYVNLEKPLVSKILINGRSQKVEYESLPTICFHCGRYGHVEGICTFRKPGPTVEKEID</sequence>
<keyword evidence="3" id="KW-1185">Reference proteome</keyword>
<evidence type="ECO:0000259" key="1">
    <source>
        <dbReference type="Pfam" id="PF14111"/>
    </source>
</evidence>
<name>A0A7J9LBT6_GOSSC</name>
<comment type="caution">
    <text evidence="2">The sequence shown here is derived from an EMBL/GenBank/DDBJ whole genome shotgun (WGS) entry which is preliminary data.</text>
</comment>
<evidence type="ECO:0000313" key="3">
    <source>
        <dbReference type="Proteomes" id="UP000593576"/>
    </source>
</evidence>
<evidence type="ECO:0000313" key="2">
    <source>
        <dbReference type="EMBL" id="MBA0856117.1"/>
    </source>
</evidence>
<protein>
    <recommendedName>
        <fullName evidence="1">DUF4283 domain-containing protein</fullName>
    </recommendedName>
</protein>
<dbReference type="InterPro" id="IPR040256">
    <property type="entry name" value="At4g02000-like"/>
</dbReference>
<dbReference type="InterPro" id="IPR025558">
    <property type="entry name" value="DUF4283"/>
</dbReference>
<feature type="domain" description="DUF4283" evidence="1">
    <location>
        <begin position="104"/>
        <end position="160"/>
    </location>
</feature>